<gene>
    <name evidence="2" type="ORF">SAMN04487892_0734</name>
</gene>
<proteinExistence type="predicted"/>
<sequence>MKKNITICCVALLSLGLAQAQTSGSTDTDGSSVDYTPKKDDFTGAILFGRGNFMYNVNVPNQPMDNQHWTLYGNAPYANTVSDNTNNITNIAGGEARYFIMDNIAVKLVGGFLHRSTPAHQNMQQFHEDENGELVPGNDPNSSNAVWIPHYSSIEEDKITELYLTAGGEYHFPSRFNRLSPYVGLNLNYYYANTTQYDPTVMYSGSYSVDDINEPLIYDVGARQATTHGFGFQLVGGADFYLLKGLYIGFEVRPLTFIHARAQQLPAPGLEVLESQNSTWAAFTQTHFKIGIRI</sequence>
<dbReference type="Gene3D" id="2.40.160.20">
    <property type="match status" value="1"/>
</dbReference>
<feature type="signal peptide" evidence="1">
    <location>
        <begin position="1"/>
        <end position="20"/>
    </location>
</feature>
<dbReference type="Proteomes" id="UP000199592">
    <property type="component" value="Unassembled WGS sequence"/>
</dbReference>
<dbReference type="RefSeq" id="WP_090295130.1">
    <property type="nucleotide sequence ID" value="NZ_FNKI01000002.1"/>
</dbReference>
<dbReference type="STRING" id="1073328.SAMN05216294_2086"/>
<reference evidence="3" key="1">
    <citation type="submission" date="2016-10" db="EMBL/GenBank/DDBJ databases">
        <authorList>
            <person name="Varghese N."/>
            <person name="Submissions S."/>
        </authorList>
    </citation>
    <scope>NUCLEOTIDE SEQUENCE [LARGE SCALE GENOMIC DNA]</scope>
    <source>
        <strain evidence="3">DSM 25030</strain>
    </source>
</reference>
<protein>
    <submittedName>
        <fullName evidence="2">Putative OmpA-OmpF-like porin family protein</fullName>
    </submittedName>
</protein>
<evidence type="ECO:0000313" key="3">
    <source>
        <dbReference type="Proteomes" id="UP000199592"/>
    </source>
</evidence>
<accession>A0A1H2RNW1</accession>
<dbReference type="InterPro" id="IPR011250">
    <property type="entry name" value="OMP/PagP_B-barrel"/>
</dbReference>
<keyword evidence="3" id="KW-1185">Reference proteome</keyword>
<evidence type="ECO:0000256" key="1">
    <source>
        <dbReference type="SAM" id="SignalP"/>
    </source>
</evidence>
<dbReference type="EMBL" id="FNMY01000001">
    <property type="protein sequence ID" value="SDW20948.1"/>
    <property type="molecule type" value="Genomic_DNA"/>
</dbReference>
<keyword evidence="1" id="KW-0732">Signal</keyword>
<evidence type="ECO:0000313" key="2">
    <source>
        <dbReference type="EMBL" id="SDW20948.1"/>
    </source>
</evidence>
<dbReference type="OrthoDB" id="1117162at2"/>
<dbReference type="AlphaFoldDB" id="A0A1H2RNW1"/>
<name>A0A1H2RNW1_9FLAO</name>
<feature type="chain" id="PRO_5011713586" evidence="1">
    <location>
        <begin position="21"/>
        <end position="294"/>
    </location>
</feature>
<organism evidence="2 3">
    <name type="scientific">Flagellimonas zhangzhouensis</name>
    <dbReference type="NCBI Taxonomy" id="1073328"/>
    <lineage>
        <taxon>Bacteria</taxon>
        <taxon>Pseudomonadati</taxon>
        <taxon>Bacteroidota</taxon>
        <taxon>Flavobacteriia</taxon>
        <taxon>Flavobacteriales</taxon>
        <taxon>Flavobacteriaceae</taxon>
        <taxon>Flagellimonas</taxon>
    </lineage>
</organism>
<dbReference type="SUPFAM" id="SSF56925">
    <property type="entry name" value="OMPA-like"/>
    <property type="match status" value="1"/>
</dbReference>